<dbReference type="GO" id="GO:0005886">
    <property type="term" value="C:plasma membrane"/>
    <property type="evidence" value="ECO:0007669"/>
    <property type="project" value="InterPro"/>
</dbReference>
<dbReference type="RefSeq" id="WP_108741366.1">
    <property type="nucleotide sequence ID" value="NZ_CP020918.1"/>
</dbReference>
<organism evidence="6 7">
    <name type="scientific">Flavobacterium faecale</name>
    <dbReference type="NCBI Taxonomy" id="1355330"/>
    <lineage>
        <taxon>Bacteria</taxon>
        <taxon>Pseudomonadati</taxon>
        <taxon>Bacteroidota</taxon>
        <taxon>Flavobacteriia</taxon>
        <taxon>Flavobacteriales</taxon>
        <taxon>Flavobacteriaceae</taxon>
        <taxon>Flavobacterium</taxon>
    </lineage>
</organism>
<comment type="subcellular location">
    <subcellularLocation>
        <location evidence="1">Membrane</location>
        <topology evidence="1">Single-pass membrane protein</topology>
    </subcellularLocation>
</comment>
<dbReference type="InterPro" id="IPR007452">
    <property type="entry name" value="TamB_C"/>
</dbReference>
<dbReference type="Pfam" id="PF04357">
    <property type="entry name" value="TamB"/>
    <property type="match status" value="1"/>
</dbReference>
<protein>
    <recommendedName>
        <fullName evidence="5">Translocation and assembly module TamB C-terminal domain-containing protein</fullName>
    </recommendedName>
</protein>
<dbReference type="PANTHER" id="PTHR30441">
    <property type="entry name" value="DUF748 DOMAIN-CONTAINING PROTEIN"/>
    <property type="match status" value="1"/>
</dbReference>
<dbReference type="KEGG" id="ffa:FFWV33_13355"/>
<dbReference type="GO" id="GO:0090313">
    <property type="term" value="P:regulation of protein targeting to membrane"/>
    <property type="evidence" value="ECO:0007669"/>
    <property type="project" value="TreeGrafter"/>
</dbReference>
<sequence length="1664" mass="183187">MKKAFTIFLKVIAGIVALFLLLVLLLQVSFVQNKVKDYAVSYLEGKIKTKVAIGSIEIGLPKKVILNDFYFEEQSKDTLVAGKSLKVDIDLFQLINSKVQINSIALDDAVANIKVNKVGVFNFDYIIKAFATPDQPKTEESSSTAISIKNISLDKVRFNYQDEVSKNNVSLGIQHFDTKIDQFDLDNLAFDVPEINLKGFKLNLSQDIAEAVQKVAEDVKAKADTKFLQLKLSKINLDDIVVSYQSAVAKMNANIALEHLDTQLESIDLQKQHIVVNEINLSKTTGSVALLKSLVEAKKSSSETAATETSLPWNFEIKKIGIQAVTFAFDNENEVKIVKGMDYNHLAIKDLNFVGESIVANNNAYTGTISSLQFVEKSGFSIQELRTAFAYSDKGASLQKLYLKTPQTTLEKSIIATYPSIASLSEHVENLVVDVNLINSTLGFKDVLLLVPSLISNDVFKNYPNAILAFNAVLKGRVDQMTISNFNASGLGSTKVAFKGNVVGLPNFDKSNFDINSLYLESTAKDINGFVPKNMIPNSIQLPKNFNLKGDFKGSMAVFKTNLAVKSSFGSAVMQASFDQSRKNNEKYIADVSIQNFDVGQLIKNKQLGKITANATINGVSLDPAVSKATFTTKVIAANYNQYNYQNIFLGGSISNGNFDIKAKSSDPNVSFAMDAKGSSNPKKPTVDLKLNVDILDLEKLNLHAGPLKLKGDVIARFDDLSVDNLNGTLSASNFLVALEKEQFPIDSISIKAVSSIARDSIVLKSQFADGVISGEYKLTTIGDALMNSISKYYQFDKKYVAKKEAQSLDFAFTIKDDPILKKLVPELVELSAIDLTGSYQSTNDSIVVKGVIPRINYASNEISNGLLTIDTQANTLNYNVSFGLLKNAQFEVPKTSVGGTITDNTINYQLVSQDQEDKEKYVIGGRVKDSLGAMTVSFDPKSMLLNYEEWVVAPDNFIKIAPKGIQFSDFEIKNGNQAISIQSENNKVTGPVVAKFENFKIETLTNIAKTDFDLGGTINGETVIKNLTTNPLFVADLKIENLKIKEDSVGDLQLKVANKNADVYTANVGLSGLGNQMNIDGSYTISSSNLDFDVLIDKLQIKSLQAFATDYLKDSEGFIDGKMKVKGQASSPVVEGALKFNSVNFVVVPLNSKYQLNNDQIVFRDKKIVFDDFKLQDENKNPLKVTGFIDTNDYTNVGFNLNIDAKNFRAVNSTSKDNKLFYGELFLDNNLGIKGTMNSPVVDGTIKVNEDTKFSIVLPQSDPSIADREGIVEFIDQDQPVLITVEDPMKDIVQTQFTGIDATVNIVVDKKAEISIVIDESNGDYLKLQGEAQLTGGIDPSGKTTLTGKYEFTGGAYEMNFNLIKRKFEIQPDSYILWTGEPTTANINITAVYKVDASPLDLVDDQLTGITDETRNTYKQKIPFETNLIMKGELLQPEISFDIVLPDGNNDVSAEIINTTQAKLTQLKTDDDAMNKQVFALLLLNRFIGENPFSSEAGGTSGAYLAKQSVSKILSQQLNNLAGDLIKGIQIDFDLQATEDYSTGEKKERTDLNVGLSKQLFNDRLKVTLGSSFGVEGAQNANEQATNIAGDVTADYLLTTDGRYKVRAYRKNNYQVALQGQVVETGVAFIITMNYNKFKELFQTKQRTDKNKENRKPKKDENK</sequence>
<evidence type="ECO:0000259" key="5">
    <source>
        <dbReference type="Pfam" id="PF04357"/>
    </source>
</evidence>
<accession>A0A2S1LF81</accession>
<keyword evidence="7" id="KW-1185">Reference proteome</keyword>
<evidence type="ECO:0000313" key="7">
    <source>
        <dbReference type="Proteomes" id="UP000244527"/>
    </source>
</evidence>
<keyword evidence="3" id="KW-1133">Transmembrane helix</keyword>
<dbReference type="Pfam" id="PF05359">
    <property type="entry name" value="DUF748"/>
    <property type="match status" value="1"/>
</dbReference>
<dbReference type="EMBL" id="CP020918">
    <property type="protein sequence ID" value="AWG22440.1"/>
    <property type="molecule type" value="Genomic_DNA"/>
</dbReference>
<evidence type="ECO:0000256" key="1">
    <source>
        <dbReference type="ARBA" id="ARBA00004167"/>
    </source>
</evidence>
<evidence type="ECO:0000256" key="4">
    <source>
        <dbReference type="ARBA" id="ARBA00023136"/>
    </source>
</evidence>
<evidence type="ECO:0000256" key="2">
    <source>
        <dbReference type="ARBA" id="ARBA00022692"/>
    </source>
</evidence>
<dbReference type="GO" id="GO:0009306">
    <property type="term" value="P:protein secretion"/>
    <property type="evidence" value="ECO:0007669"/>
    <property type="project" value="InterPro"/>
</dbReference>
<dbReference type="PANTHER" id="PTHR30441:SF8">
    <property type="entry name" value="DUF748 DOMAIN-CONTAINING PROTEIN"/>
    <property type="match status" value="1"/>
</dbReference>
<proteinExistence type="predicted"/>
<evidence type="ECO:0000313" key="6">
    <source>
        <dbReference type="EMBL" id="AWG22440.1"/>
    </source>
</evidence>
<feature type="domain" description="Translocation and assembly module TamB C-terminal" evidence="5">
    <location>
        <begin position="1176"/>
        <end position="1619"/>
    </location>
</feature>
<reference evidence="6 7" key="1">
    <citation type="submission" date="2017-04" db="EMBL/GenBank/DDBJ databases">
        <title>Compelte genome sequence of WV33.</title>
        <authorList>
            <person name="Lee P.C."/>
        </authorList>
    </citation>
    <scope>NUCLEOTIDE SEQUENCE [LARGE SCALE GENOMIC DNA]</scope>
    <source>
        <strain evidence="6 7">WV33</strain>
    </source>
</reference>
<dbReference type="InterPro" id="IPR052894">
    <property type="entry name" value="AsmA-related"/>
</dbReference>
<keyword evidence="4" id="KW-0472">Membrane</keyword>
<gene>
    <name evidence="6" type="ORF">FFWV33_13355</name>
</gene>
<dbReference type="OrthoDB" id="9811276at2"/>
<name>A0A2S1LF81_9FLAO</name>
<keyword evidence="2" id="KW-0812">Transmembrane</keyword>
<dbReference type="InterPro" id="IPR008023">
    <property type="entry name" value="DUF748"/>
</dbReference>
<evidence type="ECO:0000256" key="3">
    <source>
        <dbReference type="ARBA" id="ARBA00022989"/>
    </source>
</evidence>
<dbReference type="Proteomes" id="UP000244527">
    <property type="component" value="Chromosome"/>
</dbReference>